<dbReference type="HOGENOM" id="CLU_045539_0_0_5"/>
<proteinExistence type="predicted"/>
<reference evidence="7 8" key="1">
    <citation type="journal article" date="2014" name="Int. J. Syst. Evol. Microbiol.">
        <title>Celeribacter indicus sp. nov., a polycyclic aromatic hydrocarbon-degrading bacterium from deep-sea sediment and reclassification of Huaishuia halophila as Celeribacter halophilus comb. nov.</title>
        <authorList>
            <person name="Lai Q."/>
            <person name="Cao J."/>
            <person name="Yuan J."/>
            <person name="Li F."/>
            <person name="Shao Z."/>
        </authorList>
    </citation>
    <scope>NUCLEOTIDE SEQUENCE [LARGE SCALE GENOMIC DNA]</scope>
    <source>
        <strain evidence="7">P73</strain>
    </source>
</reference>
<evidence type="ECO:0000256" key="1">
    <source>
        <dbReference type="ARBA" id="ARBA00004651"/>
    </source>
</evidence>
<dbReference type="AlphaFoldDB" id="A0A0B5E9Q5"/>
<evidence type="ECO:0000313" key="8">
    <source>
        <dbReference type="Proteomes" id="UP000031521"/>
    </source>
</evidence>
<dbReference type="NCBIfam" id="TIGR00765">
    <property type="entry name" value="yihY_not_rbn"/>
    <property type="match status" value="1"/>
</dbReference>
<feature type="transmembrane region" description="Helical" evidence="6">
    <location>
        <begin position="183"/>
        <end position="203"/>
    </location>
</feature>
<dbReference type="STRING" id="1208324.P73_4362"/>
<dbReference type="Pfam" id="PF03631">
    <property type="entry name" value="Virul_fac_BrkB"/>
    <property type="match status" value="1"/>
</dbReference>
<keyword evidence="3 6" id="KW-0812">Transmembrane</keyword>
<evidence type="ECO:0000256" key="3">
    <source>
        <dbReference type="ARBA" id="ARBA00022692"/>
    </source>
</evidence>
<organism evidence="7 8">
    <name type="scientific">Celeribacter indicus</name>
    <dbReference type="NCBI Taxonomy" id="1208324"/>
    <lineage>
        <taxon>Bacteria</taxon>
        <taxon>Pseudomonadati</taxon>
        <taxon>Pseudomonadota</taxon>
        <taxon>Alphaproteobacteria</taxon>
        <taxon>Rhodobacterales</taxon>
        <taxon>Roseobacteraceae</taxon>
        <taxon>Celeribacter</taxon>
    </lineage>
</organism>
<dbReference type="OrthoDB" id="9781030at2"/>
<feature type="transmembrane region" description="Helical" evidence="6">
    <location>
        <begin position="249"/>
        <end position="271"/>
    </location>
</feature>
<keyword evidence="5 6" id="KW-0472">Membrane</keyword>
<dbReference type="PANTHER" id="PTHR30213">
    <property type="entry name" value="INNER MEMBRANE PROTEIN YHJD"/>
    <property type="match status" value="1"/>
</dbReference>
<feature type="transmembrane region" description="Helical" evidence="6">
    <location>
        <begin position="142"/>
        <end position="171"/>
    </location>
</feature>
<accession>A0A0B5E9Q5</accession>
<evidence type="ECO:0000256" key="2">
    <source>
        <dbReference type="ARBA" id="ARBA00022475"/>
    </source>
</evidence>
<dbReference type="KEGG" id="cid:P73_4362"/>
<sequence>MASRPLELGWSGWKAALLRVKDALRQDRVGLVAAGVAFFGLLALFPAITAVIALGGLLFEPSEITEPIRSISAAMPERAAQIILDQATAVAGTRDGGLGLAAILGLAIALYSASKGVANLIEGINVAYNQSETRGFIRLKALTLGLTLLLIVGVVVAIAAIVVLPGLLAILDLGPVTEMVITVVRWAFLLVLAVLSIAAMYRFGADREPAQWRWVLPGALLSCLLWIGSSLLFALYAENFGSYQESFGTLAGVIILMIWLWISAYVVLLGAELNGELEAQTYIDTTTGRPLPRGARGAVKADAYAPDDA</sequence>
<feature type="transmembrane region" description="Helical" evidence="6">
    <location>
        <begin position="29"/>
        <end position="59"/>
    </location>
</feature>
<feature type="transmembrane region" description="Helical" evidence="6">
    <location>
        <begin position="98"/>
        <end position="121"/>
    </location>
</feature>
<evidence type="ECO:0000256" key="4">
    <source>
        <dbReference type="ARBA" id="ARBA00022989"/>
    </source>
</evidence>
<evidence type="ECO:0000256" key="6">
    <source>
        <dbReference type="SAM" id="Phobius"/>
    </source>
</evidence>
<feature type="transmembrane region" description="Helical" evidence="6">
    <location>
        <begin position="215"/>
        <end position="237"/>
    </location>
</feature>
<dbReference type="PIRSF" id="PIRSF035875">
    <property type="entry name" value="RNase_BN"/>
    <property type="match status" value="1"/>
</dbReference>
<comment type="subcellular location">
    <subcellularLocation>
        <location evidence="1">Cell membrane</location>
        <topology evidence="1">Multi-pass membrane protein</topology>
    </subcellularLocation>
</comment>
<evidence type="ECO:0000256" key="5">
    <source>
        <dbReference type="ARBA" id="ARBA00023136"/>
    </source>
</evidence>
<dbReference type="GO" id="GO:0005886">
    <property type="term" value="C:plasma membrane"/>
    <property type="evidence" value="ECO:0007669"/>
    <property type="project" value="UniProtKB-SubCell"/>
</dbReference>
<gene>
    <name evidence="7" type="ORF">P73_4362</name>
</gene>
<name>A0A0B5E9Q5_9RHOB</name>
<keyword evidence="2" id="KW-1003">Cell membrane</keyword>
<dbReference type="Proteomes" id="UP000031521">
    <property type="component" value="Chromosome"/>
</dbReference>
<evidence type="ECO:0000313" key="7">
    <source>
        <dbReference type="EMBL" id="AJE49077.1"/>
    </source>
</evidence>
<dbReference type="PANTHER" id="PTHR30213:SF0">
    <property type="entry name" value="UPF0761 MEMBRANE PROTEIN YIHY"/>
    <property type="match status" value="1"/>
</dbReference>
<dbReference type="InterPro" id="IPR017039">
    <property type="entry name" value="Virul_fac_BrkB"/>
</dbReference>
<keyword evidence="8" id="KW-1185">Reference proteome</keyword>
<dbReference type="EMBL" id="CP004393">
    <property type="protein sequence ID" value="AJE49077.1"/>
    <property type="molecule type" value="Genomic_DNA"/>
</dbReference>
<protein>
    <submittedName>
        <fullName evidence="7">Ribonuclease BN</fullName>
    </submittedName>
</protein>
<keyword evidence="4 6" id="KW-1133">Transmembrane helix</keyword>